<organism evidence="1 2">
    <name type="scientific">Brassica napus</name>
    <name type="common">Rape</name>
    <dbReference type="NCBI Taxonomy" id="3708"/>
    <lineage>
        <taxon>Eukaryota</taxon>
        <taxon>Viridiplantae</taxon>
        <taxon>Streptophyta</taxon>
        <taxon>Embryophyta</taxon>
        <taxon>Tracheophyta</taxon>
        <taxon>Spermatophyta</taxon>
        <taxon>Magnoliopsida</taxon>
        <taxon>eudicotyledons</taxon>
        <taxon>Gunneridae</taxon>
        <taxon>Pentapetalae</taxon>
        <taxon>rosids</taxon>
        <taxon>malvids</taxon>
        <taxon>Brassicales</taxon>
        <taxon>Brassicaceae</taxon>
        <taxon>Brassiceae</taxon>
        <taxon>Brassica</taxon>
    </lineage>
</organism>
<accession>A0ABQ8AKG9</accession>
<sequence length="209" mass="22900">MRMRMLLFHDFIEQTLLRNNATSPVKPCNVVIVYQEPVFVIPQRYVSPQKKEWTPKPAAPLPKRFKDDEPVNVTWAAATDPASSGANSDCVVPIASTTDEKGGETVNLNVSNPKPLSPIIEESECGTLLWVMSNQSHPVWSKTWFKPLDPNPGVVVEKTRVPSKAVEAVEHSYASPVVDIGGRDFPIVDDPNITVPVPGRSPVPTGTPI</sequence>
<evidence type="ECO:0000313" key="2">
    <source>
        <dbReference type="Proteomes" id="UP000824890"/>
    </source>
</evidence>
<protein>
    <submittedName>
        <fullName evidence="1">Uncharacterized protein</fullName>
    </submittedName>
</protein>
<feature type="non-terminal residue" evidence="1">
    <location>
        <position position="209"/>
    </location>
</feature>
<dbReference type="Proteomes" id="UP000824890">
    <property type="component" value="Unassembled WGS sequence"/>
</dbReference>
<keyword evidence="2" id="KW-1185">Reference proteome</keyword>
<comment type="caution">
    <text evidence="1">The sequence shown here is derived from an EMBL/GenBank/DDBJ whole genome shotgun (WGS) entry which is preliminary data.</text>
</comment>
<reference evidence="1 2" key="1">
    <citation type="submission" date="2021-05" db="EMBL/GenBank/DDBJ databases">
        <title>Genome Assembly of Synthetic Allotetraploid Brassica napus Reveals Homoeologous Exchanges between Subgenomes.</title>
        <authorList>
            <person name="Davis J.T."/>
        </authorList>
    </citation>
    <scope>NUCLEOTIDE SEQUENCE [LARGE SCALE GENOMIC DNA]</scope>
    <source>
        <strain evidence="2">cv. Da-Ae</strain>
        <tissue evidence="1">Seedling</tissue>
    </source>
</reference>
<gene>
    <name evidence="1" type="ORF">HID58_055176</name>
</gene>
<proteinExistence type="predicted"/>
<name>A0ABQ8AKG9_BRANA</name>
<evidence type="ECO:0000313" key="1">
    <source>
        <dbReference type="EMBL" id="KAH0892747.1"/>
    </source>
</evidence>
<dbReference type="EMBL" id="JAGKQM010000013">
    <property type="protein sequence ID" value="KAH0892747.1"/>
    <property type="molecule type" value="Genomic_DNA"/>
</dbReference>